<keyword evidence="1" id="KW-0812">Transmembrane</keyword>
<feature type="transmembrane region" description="Helical" evidence="1">
    <location>
        <begin position="85"/>
        <end position="109"/>
    </location>
</feature>
<sequence length="155" mass="16734">MIAAFWVATLGLSNTLWLGPPESASCSLLFVLSLPITELRKIIASFAALFALCWMGLIIQKVYVSASDKSWYHGHSPQQCPVGEGVVVLQLVTDGLADLTLAILPITLIRHAMIPASQWKMFVVIFTAGLLTTLFPIVHARIPLGPRAALEVIAA</sequence>
<comment type="caution">
    <text evidence="2">The sequence shown here is derived from an EMBL/GenBank/DDBJ whole genome shotgun (WGS) entry which is preliminary data.</text>
</comment>
<gene>
    <name evidence="2" type="ORF">DFH08DRAFT_951131</name>
</gene>
<evidence type="ECO:0000313" key="2">
    <source>
        <dbReference type="EMBL" id="KAJ7362904.1"/>
    </source>
</evidence>
<reference evidence="2" key="1">
    <citation type="submission" date="2023-03" db="EMBL/GenBank/DDBJ databases">
        <title>Massive genome expansion in bonnet fungi (Mycena s.s.) driven by repeated elements and novel gene families across ecological guilds.</title>
        <authorList>
            <consortium name="Lawrence Berkeley National Laboratory"/>
            <person name="Harder C.B."/>
            <person name="Miyauchi S."/>
            <person name="Viragh M."/>
            <person name="Kuo A."/>
            <person name="Thoen E."/>
            <person name="Andreopoulos B."/>
            <person name="Lu D."/>
            <person name="Skrede I."/>
            <person name="Drula E."/>
            <person name="Henrissat B."/>
            <person name="Morin E."/>
            <person name="Kohler A."/>
            <person name="Barry K."/>
            <person name="LaButti K."/>
            <person name="Morin E."/>
            <person name="Salamov A."/>
            <person name="Lipzen A."/>
            <person name="Mereny Z."/>
            <person name="Hegedus B."/>
            <person name="Baldrian P."/>
            <person name="Stursova M."/>
            <person name="Weitz H."/>
            <person name="Taylor A."/>
            <person name="Grigoriev I.V."/>
            <person name="Nagy L.G."/>
            <person name="Martin F."/>
            <person name="Kauserud H."/>
        </authorList>
    </citation>
    <scope>NUCLEOTIDE SEQUENCE</scope>
    <source>
        <strain evidence="2">CBHHK002</strain>
    </source>
</reference>
<evidence type="ECO:0000313" key="3">
    <source>
        <dbReference type="Proteomes" id="UP001218218"/>
    </source>
</evidence>
<evidence type="ECO:0000256" key="1">
    <source>
        <dbReference type="SAM" id="Phobius"/>
    </source>
</evidence>
<accession>A0AAD7AMJ8</accession>
<keyword evidence="1" id="KW-1133">Transmembrane helix</keyword>
<keyword evidence="1" id="KW-0472">Membrane</keyword>
<protein>
    <recommendedName>
        <fullName evidence="4">Integral membrane protein</fullName>
    </recommendedName>
</protein>
<dbReference type="AlphaFoldDB" id="A0AAD7AMJ8"/>
<dbReference type="EMBL" id="JARIHO010000004">
    <property type="protein sequence ID" value="KAJ7362904.1"/>
    <property type="molecule type" value="Genomic_DNA"/>
</dbReference>
<feature type="transmembrane region" description="Helical" evidence="1">
    <location>
        <begin position="42"/>
        <end position="64"/>
    </location>
</feature>
<name>A0AAD7AMJ8_9AGAR</name>
<evidence type="ECO:0008006" key="4">
    <source>
        <dbReference type="Google" id="ProtNLM"/>
    </source>
</evidence>
<keyword evidence="3" id="KW-1185">Reference proteome</keyword>
<feature type="transmembrane region" description="Helical" evidence="1">
    <location>
        <begin position="121"/>
        <end position="138"/>
    </location>
</feature>
<proteinExistence type="predicted"/>
<dbReference type="Proteomes" id="UP001218218">
    <property type="component" value="Unassembled WGS sequence"/>
</dbReference>
<organism evidence="2 3">
    <name type="scientific">Mycena albidolilacea</name>
    <dbReference type="NCBI Taxonomy" id="1033008"/>
    <lineage>
        <taxon>Eukaryota</taxon>
        <taxon>Fungi</taxon>
        <taxon>Dikarya</taxon>
        <taxon>Basidiomycota</taxon>
        <taxon>Agaricomycotina</taxon>
        <taxon>Agaricomycetes</taxon>
        <taxon>Agaricomycetidae</taxon>
        <taxon>Agaricales</taxon>
        <taxon>Marasmiineae</taxon>
        <taxon>Mycenaceae</taxon>
        <taxon>Mycena</taxon>
    </lineage>
</organism>